<dbReference type="Gene3D" id="3.30.420.40">
    <property type="match status" value="1"/>
</dbReference>
<dbReference type="AlphaFoldDB" id="A0A350P4B4"/>
<dbReference type="EMBL" id="DNAN01000367">
    <property type="protein sequence ID" value="HAW76131.1"/>
    <property type="molecule type" value="Genomic_DNA"/>
</dbReference>
<comment type="caution">
    <text evidence="1">The sequence shown here is derived from an EMBL/GenBank/DDBJ whole genome shotgun (WGS) entry which is preliminary data.</text>
</comment>
<protein>
    <submittedName>
        <fullName evidence="1">Glycerol kinase</fullName>
    </submittedName>
</protein>
<organism evidence="1 2">
    <name type="scientific">Alteromonas australica</name>
    <dbReference type="NCBI Taxonomy" id="589873"/>
    <lineage>
        <taxon>Bacteria</taxon>
        <taxon>Pseudomonadati</taxon>
        <taxon>Pseudomonadota</taxon>
        <taxon>Gammaproteobacteria</taxon>
        <taxon>Alteromonadales</taxon>
        <taxon>Alteromonadaceae</taxon>
        <taxon>Alteromonas/Salinimonas group</taxon>
        <taxon>Alteromonas</taxon>
    </lineage>
</organism>
<evidence type="ECO:0000313" key="1">
    <source>
        <dbReference type="EMBL" id="HAW76131.1"/>
    </source>
</evidence>
<accession>A0A350P4B4</accession>
<evidence type="ECO:0000313" key="2">
    <source>
        <dbReference type="Proteomes" id="UP000263517"/>
    </source>
</evidence>
<keyword evidence="1" id="KW-0418">Kinase</keyword>
<proteinExistence type="predicted"/>
<gene>
    <name evidence="1" type="ORF">DCW74_10405</name>
</gene>
<name>A0A350P4B4_9ALTE</name>
<dbReference type="Proteomes" id="UP000263517">
    <property type="component" value="Unassembled WGS sequence"/>
</dbReference>
<sequence length="65" mass="7131">RPEITETTALGAAFLAGLQAGIFNSVDDLTRCWRSDSVFTPRLSKAQRDVAYDGWKAAVARIRCS</sequence>
<dbReference type="InterPro" id="IPR043129">
    <property type="entry name" value="ATPase_NBD"/>
</dbReference>
<dbReference type="SUPFAM" id="SSF53067">
    <property type="entry name" value="Actin-like ATPase domain"/>
    <property type="match status" value="1"/>
</dbReference>
<keyword evidence="1" id="KW-0808">Transferase</keyword>
<feature type="non-terminal residue" evidence="1">
    <location>
        <position position="1"/>
    </location>
</feature>
<reference evidence="1 2" key="1">
    <citation type="journal article" date="2018" name="Nat. Biotechnol.">
        <title>A standardized bacterial taxonomy based on genome phylogeny substantially revises the tree of life.</title>
        <authorList>
            <person name="Parks D.H."/>
            <person name="Chuvochina M."/>
            <person name="Waite D.W."/>
            <person name="Rinke C."/>
            <person name="Skarshewski A."/>
            <person name="Chaumeil P.A."/>
            <person name="Hugenholtz P."/>
        </authorList>
    </citation>
    <scope>NUCLEOTIDE SEQUENCE [LARGE SCALE GENOMIC DNA]</scope>
    <source>
        <strain evidence="1">UBA11978</strain>
    </source>
</reference>
<dbReference type="GO" id="GO:0016301">
    <property type="term" value="F:kinase activity"/>
    <property type="evidence" value="ECO:0007669"/>
    <property type="project" value="UniProtKB-KW"/>
</dbReference>
<dbReference type="STRING" id="589873.EP12_01230"/>